<keyword evidence="1" id="KW-0614">Plasmid</keyword>
<reference evidence="1 2" key="1">
    <citation type="submission" date="2017-03" db="EMBL/GenBank/DDBJ databases">
        <title>Complete genome sequence of Candidatus 'Thiodictyon syntrophicum' sp. nov. strain Cad16T, a photolithoautotroph purple sulfur bacterium isolated from an alpine meromictic lake.</title>
        <authorList>
            <person name="Luedin S.M."/>
            <person name="Pothier J.F."/>
            <person name="Danza F."/>
            <person name="Storelli N."/>
            <person name="Wittwer M."/>
            <person name="Tonolla M."/>
        </authorList>
    </citation>
    <scope>NUCLEOTIDE SEQUENCE [LARGE SCALE GENOMIC DNA]</scope>
    <source>
        <strain evidence="1 2">Cad16T</strain>
        <plasmid evidence="2">Plasmid pts485</plasmid>
    </source>
</reference>
<dbReference type="AlphaFoldDB" id="A0A2K8UIT0"/>
<protein>
    <submittedName>
        <fullName evidence="1">Multidrug transporter</fullName>
    </submittedName>
</protein>
<keyword evidence="2" id="KW-1185">Reference proteome</keyword>
<evidence type="ECO:0000313" key="2">
    <source>
        <dbReference type="Proteomes" id="UP000232638"/>
    </source>
</evidence>
<dbReference type="EMBL" id="CP020372">
    <property type="protein sequence ID" value="AUB85466.1"/>
    <property type="molecule type" value="Genomic_DNA"/>
</dbReference>
<proteinExistence type="predicted"/>
<evidence type="ECO:0000313" key="1">
    <source>
        <dbReference type="EMBL" id="AUB85466.1"/>
    </source>
</evidence>
<accession>A0A2K8UIT0</accession>
<dbReference type="KEGG" id="tsy:THSYN_31585"/>
<dbReference type="RefSeq" id="WP_100923090.1">
    <property type="nucleotide sequence ID" value="NZ_CP020372.1"/>
</dbReference>
<gene>
    <name evidence="1" type="ORF">THSYN_31585</name>
</gene>
<dbReference type="Pfam" id="PF07277">
    <property type="entry name" value="SapC"/>
    <property type="match status" value="1"/>
</dbReference>
<dbReference type="Proteomes" id="UP000232638">
    <property type="component" value="Plasmid pTs485"/>
</dbReference>
<geneLocation type="plasmid" evidence="2">
    <name>pts485</name>
</geneLocation>
<dbReference type="InterPro" id="IPR010836">
    <property type="entry name" value="SapC"/>
</dbReference>
<organism evidence="1 2">
    <name type="scientific">Candidatus Thiodictyon syntrophicum</name>
    <dbReference type="NCBI Taxonomy" id="1166950"/>
    <lineage>
        <taxon>Bacteria</taxon>
        <taxon>Pseudomonadati</taxon>
        <taxon>Pseudomonadota</taxon>
        <taxon>Gammaproteobacteria</taxon>
        <taxon>Chromatiales</taxon>
        <taxon>Chromatiaceae</taxon>
        <taxon>Thiodictyon</taxon>
    </lineage>
</organism>
<name>A0A2K8UIT0_9GAMM</name>
<sequence>MATQLLFYDTAVPVSSQRHLGLSVKAGGDFGFARKAHSVPLTAVEIARAAAEYAVVFAGEGEAVMPVVILGVEAGHNLFVKAGGAWDGAYVPAFVRRYPFVFAASEDGKTFTLCIDESFSGCNREGRGEQLFDTAGERTQYLEGVLNFVKEYQVQHQNTRAFCRHLQDLGLLEPMQAQFKLPGGAQHNLTGFMAVNRARLKAVGREALADLALSDELELIYLHLHSLQHFNRMLERIGAASAGEGDAAPVTH</sequence>
<dbReference type="OrthoDB" id="9806524at2"/>